<feature type="domain" description="Ammonium transporter AmtB-like" evidence="11">
    <location>
        <begin position="15"/>
        <end position="360"/>
    </location>
</feature>
<feature type="transmembrane region" description="Helical" evidence="10">
    <location>
        <begin position="79"/>
        <end position="97"/>
    </location>
</feature>
<dbReference type="EMBL" id="VZTO01011393">
    <property type="protein sequence ID" value="NXT22549.1"/>
    <property type="molecule type" value="Genomic_DNA"/>
</dbReference>
<feature type="transmembrane region" description="Helical" evidence="10">
    <location>
        <begin position="104"/>
        <end position="123"/>
    </location>
</feature>
<dbReference type="PANTHER" id="PTHR11730:SF42">
    <property type="entry name" value="AMMONIUM TRANSPORTER RH TYPE B"/>
    <property type="match status" value="1"/>
</dbReference>
<evidence type="ECO:0000256" key="2">
    <source>
        <dbReference type="ARBA" id="ARBA00011036"/>
    </source>
</evidence>
<keyword evidence="9" id="KW-0325">Glycoprotein</keyword>
<keyword evidence="6 10" id="KW-1133">Transmembrane helix</keyword>
<dbReference type="PRINTS" id="PR00342">
    <property type="entry name" value="RHESUSRHD"/>
</dbReference>
<dbReference type="PANTHER" id="PTHR11730">
    <property type="entry name" value="AMMONIUM TRANSPORTER"/>
    <property type="match status" value="1"/>
</dbReference>
<evidence type="ECO:0000256" key="1">
    <source>
        <dbReference type="ARBA" id="ARBA00004651"/>
    </source>
</evidence>
<evidence type="ECO:0000256" key="8">
    <source>
        <dbReference type="ARBA" id="ARBA00023177"/>
    </source>
</evidence>
<gene>
    <name evidence="12" type="primary">Rhbg</name>
    <name evidence="12" type="ORF">SYRPAR_R09203</name>
</gene>
<keyword evidence="5 10" id="KW-0812">Transmembrane</keyword>
<evidence type="ECO:0000256" key="6">
    <source>
        <dbReference type="ARBA" id="ARBA00022989"/>
    </source>
</evidence>
<feature type="transmembrane region" description="Helical" evidence="10">
    <location>
        <begin position="342"/>
        <end position="362"/>
    </location>
</feature>
<proteinExistence type="inferred from homology"/>
<dbReference type="GO" id="GO:0005886">
    <property type="term" value="C:plasma membrane"/>
    <property type="evidence" value="ECO:0007669"/>
    <property type="project" value="UniProtKB-SubCell"/>
</dbReference>
<evidence type="ECO:0000313" key="13">
    <source>
        <dbReference type="Proteomes" id="UP000536260"/>
    </source>
</evidence>
<name>A0A7L3ASN4_9AVES</name>
<evidence type="ECO:0000256" key="5">
    <source>
        <dbReference type="ARBA" id="ARBA00022692"/>
    </source>
</evidence>
<dbReference type="GO" id="GO:0008519">
    <property type="term" value="F:ammonium channel activity"/>
    <property type="evidence" value="ECO:0007669"/>
    <property type="project" value="InterPro"/>
</dbReference>
<keyword evidence="13" id="KW-1185">Reference proteome</keyword>
<evidence type="ECO:0000256" key="4">
    <source>
        <dbReference type="ARBA" id="ARBA00022475"/>
    </source>
</evidence>
<accession>A0A7L3ASN4</accession>
<sequence length="364" mass="38347">PRHLQIHPSASLLPGFRDVHLQALLGFGLLLTFLGRYGPGSVAISILVVAFAIQWAVLIQGFLYFFLNGKIYVGAQSMVGADFCTAAVLISTGAVLGRANPVQMLLLTLLGVTLFSLNEYILLSLMGVSDSGGSLTVHTFGAYFGLMISRILHQPHMDKRKEQQAVGQQSEVFAAAGAIYLWIFWPSFTSATAVGDNTEPWATLNSYFSLAASTMATFVLSPVLNEEDTLRVVQIQDAALASAAVMGMAGEMLVTPFGALAAGFLAGLISFLGFRFLTPVLRSRLKTQDTCGVHNVHGLPGVLGALLGTLLAALATADAYGGRLELVFPLVAQGSRTATDQALCQLCALPVTLLLALLGGCLGG</sequence>
<feature type="transmembrane region" description="Helical" evidence="10">
    <location>
        <begin position="172"/>
        <end position="194"/>
    </location>
</feature>
<dbReference type="InterPro" id="IPR029020">
    <property type="entry name" value="Ammonium/urea_transptr"/>
</dbReference>
<feature type="transmembrane region" description="Helical" evidence="10">
    <location>
        <begin position="20"/>
        <end position="37"/>
    </location>
</feature>
<keyword evidence="8" id="KW-0924">Ammonia transport</keyword>
<feature type="non-terminal residue" evidence="12">
    <location>
        <position position="1"/>
    </location>
</feature>
<dbReference type="Proteomes" id="UP000536260">
    <property type="component" value="Unassembled WGS sequence"/>
</dbReference>
<evidence type="ECO:0000256" key="9">
    <source>
        <dbReference type="ARBA" id="ARBA00023180"/>
    </source>
</evidence>
<dbReference type="AlphaFoldDB" id="A0A7L3ASN4"/>
<evidence type="ECO:0000256" key="3">
    <source>
        <dbReference type="ARBA" id="ARBA00022448"/>
    </source>
</evidence>
<keyword evidence="4" id="KW-1003">Cell membrane</keyword>
<feature type="transmembrane region" description="Helical" evidence="10">
    <location>
        <begin position="299"/>
        <end position="322"/>
    </location>
</feature>
<dbReference type="Gene3D" id="1.10.3430.10">
    <property type="entry name" value="Ammonium transporter AmtB like domains"/>
    <property type="match status" value="1"/>
</dbReference>
<dbReference type="InterPro" id="IPR024041">
    <property type="entry name" value="NH4_transpt_AmtB-like_dom"/>
</dbReference>
<comment type="similarity">
    <text evidence="2">Belongs to the ammonium transporter (TC 2.A.49) family. Rh subfamily.</text>
</comment>
<evidence type="ECO:0000256" key="7">
    <source>
        <dbReference type="ARBA" id="ARBA00023136"/>
    </source>
</evidence>
<keyword evidence="3" id="KW-0813">Transport</keyword>
<evidence type="ECO:0000256" key="10">
    <source>
        <dbReference type="SAM" id="Phobius"/>
    </source>
</evidence>
<feature type="non-terminal residue" evidence="12">
    <location>
        <position position="364"/>
    </location>
</feature>
<dbReference type="SUPFAM" id="SSF111352">
    <property type="entry name" value="Ammonium transporter"/>
    <property type="match status" value="1"/>
</dbReference>
<feature type="transmembrane region" description="Helical" evidence="10">
    <location>
        <begin position="260"/>
        <end position="278"/>
    </location>
</feature>
<comment type="subcellular location">
    <subcellularLocation>
        <location evidence="1">Cell membrane</location>
        <topology evidence="1">Multi-pass membrane protein</topology>
    </subcellularLocation>
</comment>
<comment type="caution">
    <text evidence="12">The sequence shown here is derived from an EMBL/GenBank/DDBJ whole genome shotgun (WGS) entry which is preliminary data.</text>
</comment>
<protein>
    <submittedName>
        <fullName evidence="12">RHBG protein</fullName>
    </submittedName>
</protein>
<feature type="transmembrane region" description="Helical" evidence="10">
    <location>
        <begin position="44"/>
        <end position="67"/>
    </location>
</feature>
<reference evidence="12 13" key="1">
    <citation type="submission" date="2019-09" db="EMBL/GenBank/DDBJ databases">
        <title>Bird 10,000 Genomes (B10K) Project - Family phase.</title>
        <authorList>
            <person name="Zhang G."/>
        </authorList>
    </citation>
    <scope>NUCLEOTIDE SEQUENCE [LARGE SCALE GENOMIC DNA]</scope>
    <source>
        <strain evidence="12">B10K-DU-003-42</strain>
        <tissue evidence="12">Mixed tissue sample</tissue>
    </source>
</reference>
<organism evidence="12 13">
    <name type="scientific">Syrrhaptes paradoxus</name>
    <name type="common">Pallas's sandgrouse</name>
    <dbReference type="NCBI Taxonomy" id="302527"/>
    <lineage>
        <taxon>Eukaryota</taxon>
        <taxon>Metazoa</taxon>
        <taxon>Chordata</taxon>
        <taxon>Craniata</taxon>
        <taxon>Vertebrata</taxon>
        <taxon>Euteleostomi</taxon>
        <taxon>Archelosauria</taxon>
        <taxon>Archosauria</taxon>
        <taxon>Dinosauria</taxon>
        <taxon>Saurischia</taxon>
        <taxon>Theropoda</taxon>
        <taxon>Coelurosauria</taxon>
        <taxon>Aves</taxon>
        <taxon>Neognathae</taxon>
        <taxon>Neoaves</taxon>
        <taxon>Columbimorphae</taxon>
        <taxon>Pterocliformes</taxon>
        <taxon>Pteroclidae</taxon>
        <taxon>Syrrhaptes</taxon>
    </lineage>
</organism>
<evidence type="ECO:0000313" key="12">
    <source>
        <dbReference type="EMBL" id="NXT22549.1"/>
    </source>
</evidence>
<feature type="transmembrane region" description="Helical" evidence="10">
    <location>
        <begin position="135"/>
        <end position="152"/>
    </location>
</feature>
<dbReference type="GO" id="GO:0097272">
    <property type="term" value="P:ammonium homeostasis"/>
    <property type="evidence" value="ECO:0007669"/>
    <property type="project" value="TreeGrafter"/>
</dbReference>
<dbReference type="Pfam" id="PF00909">
    <property type="entry name" value="Ammonium_transp"/>
    <property type="match status" value="1"/>
</dbReference>
<keyword evidence="7 10" id="KW-0472">Membrane</keyword>
<evidence type="ECO:0000259" key="11">
    <source>
        <dbReference type="Pfam" id="PF00909"/>
    </source>
</evidence>
<dbReference type="InterPro" id="IPR002229">
    <property type="entry name" value="RhesusRHD"/>
</dbReference>